<organism evidence="1 2">
    <name type="scientific">Leucothrix pacifica</name>
    <dbReference type="NCBI Taxonomy" id="1247513"/>
    <lineage>
        <taxon>Bacteria</taxon>
        <taxon>Pseudomonadati</taxon>
        <taxon>Pseudomonadota</taxon>
        <taxon>Gammaproteobacteria</taxon>
        <taxon>Thiotrichales</taxon>
        <taxon>Thiotrichaceae</taxon>
        <taxon>Leucothrix</taxon>
    </lineage>
</organism>
<evidence type="ECO:0000313" key="1">
    <source>
        <dbReference type="EMBL" id="PWQ95465.1"/>
    </source>
</evidence>
<name>A0A317C9U3_9GAMM</name>
<protein>
    <submittedName>
        <fullName evidence="1">DUF3368 domain-containing protein</fullName>
    </submittedName>
</protein>
<proteinExistence type="predicted"/>
<comment type="caution">
    <text evidence="1">The sequence shown here is derived from an EMBL/GenBank/DDBJ whole genome shotgun (WGS) entry which is preliminary data.</text>
</comment>
<dbReference type="RefSeq" id="WP_109838420.1">
    <property type="nucleotide sequence ID" value="NZ_QGKM01000045.1"/>
</dbReference>
<dbReference type="EMBL" id="QGKM01000045">
    <property type="protein sequence ID" value="PWQ95465.1"/>
    <property type="molecule type" value="Genomic_DNA"/>
</dbReference>
<keyword evidence="2" id="KW-1185">Reference proteome</keyword>
<dbReference type="Proteomes" id="UP000245539">
    <property type="component" value="Unassembled WGS sequence"/>
</dbReference>
<accession>A0A317C9U3</accession>
<reference evidence="1 2" key="1">
    <citation type="submission" date="2018-05" db="EMBL/GenBank/DDBJ databases">
        <title>Leucothrix arctica sp. nov., isolated from Arctic seawater.</title>
        <authorList>
            <person name="Choi A."/>
            <person name="Baek K."/>
        </authorList>
    </citation>
    <scope>NUCLEOTIDE SEQUENCE [LARGE SCALE GENOMIC DNA]</scope>
    <source>
        <strain evidence="1 2">JCM 18388</strain>
    </source>
</reference>
<dbReference type="OrthoDB" id="5770026at2"/>
<gene>
    <name evidence="1" type="ORF">DKW60_14710</name>
</gene>
<dbReference type="AlphaFoldDB" id="A0A317C9U3"/>
<evidence type="ECO:0000313" key="2">
    <source>
        <dbReference type="Proteomes" id="UP000245539"/>
    </source>
</evidence>
<dbReference type="PANTHER" id="PTHR39550:SF1">
    <property type="entry name" value="SLL0658 PROTEIN"/>
    <property type="match status" value="1"/>
</dbReference>
<dbReference type="InterPro" id="IPR021799">
    <property type="entry name" value="PIN-like_prokaryotic"/>
</dbReference>
<sequence>MKRSIIVADAGPLIALAKLEQLELLHEIFSEVHVPETVYLEVTHHQARDDAQLLTSFIKASAELHPVLENSFVEELSQSLDDGEVQALALAQSLECGVLMDEARGRKIADYYEISVVGMLGVLLQAKQLGLIESVKPLIYQLQKANYRLSTGLVSKVLSLAKE</sequence>
<dbReference type="PANTHER" id="PTHR39550">
    <property type="entry name" value="SLL0658 PROTEIN"/>
    <property type="match status" value="1"/>
</dbReference>
<dbReference type="Pfam" id="PF11848">
    <property type="entry name" value="DUF3368"/>
    <property type="match status" value="1"/>
</dbReference>